<dbReference type="PROSITE" id="PS50049">
    <property type="entry name" value="THD_2"/>
    <property type="match status" value="1"/>
</dbReference>
<dbReference type="AlphaFoldDB" id="A0A6P8GWT1"/>
<dbReference type="Proteomes" id="UP000515163">
    <property type="component" value="Unplaced"/>
</dbReference>
<dbReference type="InParanoid" id="A0A6P8GWT1"/>
<feature type="compositionally biased region" description="Polar residues" evidence="5">
    <location>
        <begin position="79"/>
        <end position="88"/>
    </location>
</feature>
<dbReference type="Gene3D" id="2.60.120.40">
    <property type="match status" value="1"/>
</dbReference>
<evidence type="ECO:0000256" key="4">
    <source>
        <dbReference type="ARBA" id="ARBA00023136"/>
    </source>
</evidence>
<dbReference type="PANTHER" id="PTHR11471:SF13">
    <property type="entry name" value="TNF FAMILY PROFILE DOMAIN-CONTAINING PROTEIN"/>
    <property type="match status" value="1"/>
</dbReference>
<accession>A0A6P8GWT1</accession>
<evidence type="ECO:0000256" key="3">
    <source>
        <dbReference type="ARBA" id="ARBA00022514"/>
    </source>
</evidence>
<dbReference type="InterPro" id="IPR008983">
    <property type="entry name" value="Tumour_necrosis_fac-like_dom"/>
</dbReference>
<feature type="compositionally biased region" description="Polar residues" evidence="5">
    <location>
        <begin position="119"/>
        <end position="131"/>
    </location>
</feature>
<reference evidence="9" key="1">
    <citation type="submission" date="2025-08" db="UniProtKB">
        <authorList>
            <consortium name="RefSeq"/>
        </authorList>
    </citation>
    <scope>IDENTIFICATION</scope>
    <source>
        <tissue evidence="9">Tentacle</tissue>
    </source>
</reference>
<dbReference type="Pfam" id="PF00229">
    <property type="entry name" value="TNF"/>
    <property type="match status" value="1"/>
</dbReference>
<comment type="subcellular location">
    <subcellularLocation>
        <location evidence="1">Membrane</location>
    </subcellularLocation>
</comment>
<dbReference type="GO" id="GO:0005125">
    <property type="term" value="F:cytokine activity"/>
    <property type="evidence" value="ECO:0007669"/>
    <property type="project" value="UniProtKB-KW"/>
</dbReference>
<sequence length="433" mass="46735">MDGNSDGLNNRQDKIEDNEDVTYRRNCTCGSSALSSRNLITVLIILNLVFMCLFIVVFLRLENVKTRLSKLENEAEVSNGDTRTQPSVNPLGLFGSNNGSNSLRHKNSTLTDSGRERANSSLQPTTSGPISLTTSEILKSAVWRRSTDYTNPTRPAKSSKKKFKKWAKEHIKERISRLRSDVCTCQPGPPGPKGPRGRRGKKGPQGPHGQSGLPGQRGLTGQQGPSGLKGDPGPPGPKGDKGDRGDQGPPGKRGPQGEKGSRGLTGLEGSQGPKGEKGDRGGPEPLPKPSAHVTGYSKSAAPNPPKAGILRHWEGNLGRAHSFGGMNYRNGELIIPKVGRYYIYSQLYFQAEDDKPHLIHYVHLTSNNVTNVIMRSVTSRCSTKNSNIHLYSSYQGGVFALSTGDRLSVGVSEGHSDSVSMEESASFFGAFMI</sequence>
<dbReference type="GO" id="GO:0006955">
    <property type="term" value="P:immune response"/>
    <property type="evidence" value="ECO:0007669"/>
    <property type="project" value="InterPro"/>
</dbReference>
<dbReference type="SMART" id="SM00207">
    <property type="entry name" value="TNF"/>
    <property type="match status" value="1"/>
</dbReference>
<dbReference type="GO" id="GO:0005164">
    <property type="term" value="F:tumor necrosis factor receptor binding"/>
    <property type="evidence" value="ECO:0007669"/>
    <property type="project" value="InterPro"/>
</dbReference>
<dbReference type="InterPro" id="IPR008160">
    <property type="entry name" value="Collagen"/>
</dbReference>
<keyword evidence="3" id="KW-0202">Cytokine</keyword>
<keyword evidence="6" id="KW-1133">Transmembrane helix</keyword>
<comment type="similarity">
    <text evidence="2">Belongs to the tumor necrosis factor family.</text>
</comment>
<feature type="region of interest" description="Disordered" evidence="5">
    <location>
        <begin position="72"/>
        <end position="131"/>
    </location>
</feature>
<evidence type="ECO:0000256" key="1">
    <source>
        <dbReference type="ARBA" id="ARBA00004370"/>
    </source>
</evidence>
<organism evidence="8 9">
    <name type="scientific">Actinia tenebrosa</name>
    <name type="common">Australian red waratah sea anemone</name>
    <dbReference type="NCBI Taxonomy" id="6105"/>
    <lineage>
        <taxon>Eukaryota</taxon>
        <taxon>Metazoa</taxon>
        <taxon>Cnidaria</taxon>
        <taxon>Anthozoa</taxon>
        <taxon>Hexacorallia</taxon>
        <taxon>Actiniaria</taxon>
        <taxon>Actiniidae</taxon>
        <taxon>Actinia</taxon>
    </lineage>
</organism>
<dbReference type="Pfam" id="PF01391">
    <property type="entry name" value="Collagen"/>
    <property type="match status" value="1"/>
</dbReference>
<keyword evidence="4 6" id="KW-0472">Membrane</keyword>
<evidence type="ECO:0000313" key="8">
    <source>
        <dbReference type="Proteomes" id="UP000515163"/>
    </source>
</evidence>
<dbReference type="OrthoDB" id="9446605at2759"/>
<dbReference type="InterPro" id="IPR006052">
    <property type="entry name" value="TNF_dom"/>
</dbReference>
<protein>
    <submittedName>
        <fullName evidence="9">Complement C1q tumor necrosis factor-related protein 2-like</fullName>
    </submittedName>
</protein>
<evidence type="ECO:0000313" key="9">
    <source>
        <dbReference type="RefSeq" id="XP_031548709.1"/>
    </source>
</evidence>
<gene>
    <name evidence="9" type="primary">LOC116286365</name>
</gene>
<dbReference type="GeneID" id="116286365"/>
<keyword evidence="8" id="KW-1185">Reference proteome</keyword>
<dbReference type="CDD" id="cd00184">
    <property type="entry name" value="TNF"/>
    <property type="match status" value="1"/>
</dbReference>
<feature type="transmembrane region" description="Helical" evidence="6">
    <location>
        <begin position="40"/>
        <end position="61"/>
    </location>
</feature>
<dbReference type="SUPFAM" id="SSF49842">
    <property type="entry name" value="TNF-like"/>
    <property type="match status" value="1"/>
</dbReference>
<proteinExistence type="inferred from homology"/>
<evidence type="ECO:0000256" key="2">
    <source>
        <dbReference type="ARBA" id="ARBA00008670"/>
    </source>
</evidence>
<evidence type="ECO:0000256" key="6">
    <source>
        <dbReference type="SAM" id="Phobius"/>
    </source>
</evidence>
<feature type="region of interest" description="Disordered" evidence="5">
    <location>
        <begin position="178"/>
        <end position="308"/>
    </location>
</feature>
<evidence type="ECO:0000259" key="7">
    <source>
        <dbReference type="PROSITE" id="PS50049"/>
    </source>
</evidence>
<dbReference type="KEGG" id="aten:116286365"/>
<feature type="domain" description="THD" evidence="7">
    <location>
        <begin position="289"/>
        <end position="433"/>
    </location>
</feature>
<dbReference type="RefSeq" id="XP_031548709.1">
    <property type="nucleotide sequence ID" value="XM_031692849.1"/>
</dbReference>
<name>A0A6P8GWT1_ACTTE</name>
<dbReference type="GO" id="GO:0016020">
    <property type="term" value="C:membrane"/>
    <property type="evidence" value="ECO:0007669"/>
    <property type="project" value="UniProtKB-SubCell"/>
</dbReference>
<keyword evidence="6" id="KW-0812">Transmembrane</keyword>
<dbReference type="GO" id="GO:0005615">
    <property type="term" value="C:extracellular space"/>
    <property type="evidence" value="ECO:0007669"/>
    <property type="project" value="UniProtKB-KW"/>
</dbReference>
<dbReference type="PANTHER" id="PTHR11471">
    <property type="entry name" value="TUMOR NECROSIS FACTOR FAMILY MEMBER"/>
    <property type="match status" value="1"/>
</dbReference>
<evidence type="ECO:0000256" key="5">
    <source>
        <dbReference type="SAM" id="MobiDB-lite"/>
    </source>
</evidence>
<feature type="compositionally biased region" description="Polar residues" evidence="5">
    <location>
        <begin position="95"/>
        <end position="112"/>
    </location>
</feature>